<organism evidence="2 3">
    <name type="scientific">Streptomyces javensis</name>
    <dbReference type="NCBI Taxonomy" id="114698"/>
    <lineage>
        <taxon>Bacteria</taxon>
        <taxon>Bacillati</taxon>
        <taxon>Actinomycetota</taxon>
        <taxon>Actinomycetes</taxon>
        <taxon>Kitasatosporales</taxon>
        <taxon>Streptomycetaceae</taxon>
        <taxon>Streptomyces</taxon>
        <taxon>Streptomyces violaceusniger group</taxon>
    </lineage>
</organism>
<comment type="caution">
    <text evidence="2">The sequence shown here is derived from an EMBL/GenBank/DDBJ whole genome shotgun (WGS) entry which is preliminary data.</text>
</comment>
<reference evidence="2 3" key="1">
    <citation type="journal article" date="2019" name="Int. J. Syst. Evol. Microbiol.">
        <title>The Global Catalogue of Microorganisms (GCM) 10K type strain sequencing project: providing services to taxonomists for standard genome sequencing and annotation.</title>
        <authorList>
            <consortium name="The Broad Institute Genomics Platform"/>
            <consortium name="The Broad Institute Genome Sequencing Center for Infectious Disease"/>
            <person name="Wu L."/>
            <person name="Ma J."/>
        </authorList>
    </citation>
    <scope>NUCLEOTIDE SEQUENCE [LARGE SCALE GENOMIC DNA]</scope>
    <source>
        <strain evidence="2 3">JCM 11448</strain>
    </source>
</reference>
<evidence type="ECO:0000256" key="1">
    <source>
        <dbReference type="SAM" id="MobiDB-lite"/>
    </source>
</evidence>
<feature type="compositionally biased region" description="Basic and acidic residues" evidence="1">
    <location>
        <begin position="1"/>
        <end position="22"/>
    </location>
</feature>
<dbReference type="EMBL" id="BAAAIH010000006">
    <property type="protein sequence ID" value="GAA1259314.1"/>
    <property type="molecule type" value="Genomic_DNA"/>
</dbReference>
<evidence type="ECO:0000313" key="3">
    <source>
        <dbReference type="Proteomes" id="UP001500282"/>
    </source>
</evidence>
<evidence type="ECO:0000313" key="2">
    <source>
        <dbReference type="EMBL" id="GAA1259314.1"/>
    </source>
</evidence>
<accession>A0ABN1WQG0</accession>
<gene>
    <name evidence="2" type="ORF">GCM10009579_16730</name>
</gene>
<sequence>MGRGLAEGKQDAAADRVSERAAEPGQHLNIGSECQHITDSTGNPEFRKSWIVGSRGPGVLFPGWGGGPGKA</sequence>
<feature type="region of interest" description="Disordered" evidence="1">
    <location>
        <begin position="1"/>
        <end position="42"/>
    </location>
</feature>
<keyword evidence="3" id="KW-1185">Reference proteome</keyword>
<dbReference type="Proteomes" id="UP001500282">
    <property type="component" value="Unassembled WGS sequence"/>
</dbReference>
<proteinExistence type="predicted"/>
<name>A0ABN1WQG0_9ACTN</name>
<protein>
    <submittedName>
        <fullName evidence="2">Uncharacterized protein</fullName>
    </submittedName>
</protein>